<dbReference type="EMBL" id="BAAABW010000024">
    <property type="protein sequence ID" value="GAA0361075.1"/>
    <property type="molecule type" value="Genomic_DNA"/>
</dbReference>
<name>A0ABP3H3N9_9ACTN</name>
<organism evidence="1 2">
    <name type="scientific">Streptomyces blastmyceticus</name>
    <dbReference type="NCBI Taxonomy" id="68180"/>
    <lineage>
        <taxon>Bacteria</taxon>
        <taxon>Bacillati</taxon>
        <taxon>Actinomycetota</taxon>
        <taxon>Actinomycetes</taxon>
        <taxon>Kitasatosporales</taxon>
        <taxon>Streptomycetaceae</taxon>
        <taxon>Streptomyces</taxon>
    </lineage>
</organism>
<protein>
    <submittedName>
        <fullName evidence="1">Uncharacterized protein</fullName>
    </submittedName>
</protein>
<gene>
    <name evidence="1" type="ORF">GCM10010319_43260</name>
</gene>
<dbReference type="RefSeq" id="WP_344120039.1">
    <property type="nucleotide sequence ID" value="NZ_BAAABW010000024.1"/>
</dbReference>
<proteinExistence type="predicted"/>
<sequence length="92" mass="10140">MASTTIRVRRDTRDHLAELADERGMSIGELVDVLATAYPTAVQRAGLLAADREVVRRLIGVDISDEEFDRAPDVLGNIRKLAAQKILATRKP</sequence>
<evidence type="ECO:0000313" key="2">
    <source>
        <dbReference type="Proteomes" id="UP001500063"/>
    </source>
</evidence>
<comment type="caution">
    <text evidence="1">The sequence shown here is derived from an EMBL/GenBank/DDBJ whole genome shotgun (WGS) entry which is preliminary data.</text>
</comment>
<dbReference type="Proteomes" id="UP001500063">
    <property type="component" value="Unassembled WGS sequence"/>
</dbReference>
<evidence type="ECO:0000313" key="1">
    <source>
        <dbReference type="EMBL" id="GAA0361075.1"/>
    </source>
</evidence>
<keyword evidence="2" id="KW-1185">Reference proteome</keyword>
<reference evidence="2" key="1">
    <citation type="journal article" date="2019" name="Int. J. Syst. Evol. Microbiol.">
        <title>The Global Catalogue of Microorganisms (GCM) 10K type strain sequencing project: providing services to taxonomists for standard genome sequencing and annotation.</title>
        <authorList>
            <consortium name="The Broad Institute Genomics Platform"/>
            <consortium name="The Broad Institute Genome Sequencing Center for Infectious Disease"/>
            <person name="Wu L."/>
            <person name="Ma J."/>
        </authorList>
    </citation>
    <scope>NUCLEOTIDE SEQUENCE [LARGE SCALE GENOMIC DNA]</scope>
    <source>
        <strain evidence="2">JCM 4565</strain>
    </source>
</reference>
<accession>A0ABP3H3N9</accession>